<evidence type="ECO:0000313" key="1">
    <source>
        <dbReference type="EMBL" id="JAC70033.1"/>
    </source>
</evidence>
<organism evidence="1">
    <name type="scientific">Tetraselmis sp. GSL018</name>
    <dbReference type="NCBI Taxonomy" id="582737"/>
    <lineage>
        <taxon>Eukaryota</taxon>
        <taxon>Viridiplantae</taxon>
        <taxon>Chlorophyta</taxon>
        <taxon>core chlorophytes</taxon>
        <taxon>Chlorodendrophyceae</taxon>
        <taxon>Chlorodendrales</taxon>
        <taxon>Chlorodendraceae</taxon>
        <taxon>Tetraselmis</taxon>
    </lineage>
</organism>
<gene>
    <name evidence="1" type="ORF">TSPGSL018_5027</name>
</gene>
<sequence length="35" mass="3981">MPDCTIFLDKITMTYRDIPCAHSQHVPHSLICCSC</sequence>
<feature type="non-terminal residue" evidence="1">
    <location>
        <position position="35"/>
    </location>
</feature>
<dbReference type="AlphaFoldDB" id="A0A061RDI5"/>
<accession>A0A061RDI5</accession>
<reference evidence="1" key="1">
    <citation type="submission" date="2014-05" db="EMBL/GenBank/DDBJ databases">
        <title>The transcriptome of the halophilic microalga Tetraselmis sp. GSL018 isolated from the Great Salt Lake, Utah.</title>
        <authorList>
            <person name="Jinkerson R.E."/>
            <person name="D'Adamo S."/>
            <person name="Posewitz M.C."/>
        </authorList>
    </citation>
    <scope>NUCLEOTIDE SEQUENCE</scope>
    <source>
        <strain evidence="1">GSL018</strain>
    </source>
</reference>
<dbReference type="EMBL" id="GBEZ01016196">
    <property type="protein sequence ID" value="JAC70033.1"/>
    <property type="molecule type" value="Transcribed_RNA"/>
</dbReference>
<protein>
    <submittedName>
        <fullName evidence="1">Uncharacterized protein</fullName>
    </submittedName>
</protein>
<proteinExistence type="predicted"/>
<name>A0A061RDI5_9CHLO</name>